<dbReference type="NCBIfam" id="NF047400">
    <property type="entry name" value="MazE_PemI_antitoxin"/>
    <property type="match status" value="1"/>
</dbReference>
<dbReference type="RefSeq" id="WP_249514288.1">
    <property type="nucleotide sequence ID" value="NZ_CP093366.1"/>
</dbReference>
<protein>
    <submittedName>
        <fullName evidence="1">Antitoxin of toxin-antitoxin stability system</fullName>
    </submittedName>
</protein>
<evidence type="ECO:0000313" key="2">
    <source>
        <dbReference type="Proteomes" id="UP000831495"/>
    </source>
</evidence>
<keyword evidence="2" id="KW-1185">Reference proteome</keyword>
<evidence type="ECO:0000313" key="1">
    <source>
        <dbReference type="EMBL" id="UQS82019.1"/>
    </source>
</evidence>
<gene>
    <name evidence="1" type="ORF">MOO45_07470</name>
</gene>
<dbReference type="EMBL" id="CP093366">
    <property type="protein sequence ID" value="UQS82019.1"/>
    <property type="molecule type" value="Genomic_DNA"/>
</dbReference>
<organism evidence="1 2">
    <name type="scientific">Bombilactobacillus folatiphilus</name>
    <dbReference type="NCBI Taxonomy" id="2923362"/>
    <lineage>
        <taxon>Bacteria</taxon>
        <taxon>Bacillati</taxon>
        <taxon>Bacillota</taxon>
        <taxon>Bacilli</taxon>
        <taxon>Lactobacillales</taxon>
        <taxon>Lactobacillaceae</taxon>
        <taxon>Bombilactobacillus</taxon>
    </lineage>
</organism>
<dbReference type="Proteomes" id="UP000831495">
    <property type="component" value="Chromosome"/>
</dbReference>
<reference evidence="1" key="1">
    <citation type="journal article" date="2022" name="Int. J. Syst. Evol. Microbiol.">
        <title>Apilactobacillus apisilvae sp. nov., Nicolia spurrieriana gen. nov. sp. nov., Bombilactobacillus folatiphilus sp. nov. and Bombilactobacillus thymidiniphilus sp. nov., four new lactic acid bacterial isolates from stingless bees Tetragonula carbonaria and Austroplebeia australis.</title>
        <authorList>
            <person name="Oliphant S.A."/>
            <person name="Watson-Haigh N.S."/>
            <person name="Sumby K.M."/>
            <person name="Gardner J."/>
            <person name="Groom S."/>
            <person name="Jiranek V."/>
        </authorList>
    </citation>
    <scope>NUCLEOTIDE SEQUENCE</scope>
    <source>
        <strain evidence="1">SG4_D2</strain>
    </source>
</reference>
<sequence length="77" mass="8806">MSDKVVKIRKSGNSNILTVPKEIQPQAKEFRAFQGRDGMIVFIPKKNNPFKDADLIKQYQDSIQNEEFAGELFDSES</sequence>
<accession>A0ABY4P8W5</accession>
<name>A0ABY4P8W5_9LACO</name>
<proteinExistence type="predicted"/>